<keyword evidence="1" id="KW-0812">Transmembrane</keyword>
<sequence>MHSRQHHEQKKIPCRSTALLQSTAMIPLYGSLTISSKSQDPSQDLSQYEAIMSMLAYTTCSLLIASAAEIIIQGYAASIEKYVAIIPLIRQHSNLDVTQEASPGSQNTWSSGSAFSGIFILQLSCVFQPAGSFIFEGAIATWRFSPLYCLLDIVAIYRQLTRIILKYKCSLSTACLSVSAARYRSYRNIAGAGEQHDPGSIVLQDIEDVGRVIRRRRLMAISIGLIGVFQFIIVMAVQGPPETVAVGFVLACIYFSYWATNEAIAAVVRLAPPKLLDDAETVSMCLYVRPQWFCMSSGLREYMAGVWHFVAVGVLAAAWFGAGFGGMELGGSKVPYFVDVRKQIPETKSISLRVVHLPRASDVWAVFVVLCVRL</sequence>
<dbReference type="EMBL" id="CAOQHR010000001">
    <property type="protein sequence ID" value="CAI6267644.1"/>
    <property type="molecule type" value="Genomic_DNA"/>
</dbReference>
<dbReference type="AlphaFoldDB" id="A0A9W4XE60"/>
<feature type="transmembrane region" description="Helical" evidence="1">
    <location>
        <begin position="50"/>
        <end position="72"/>
    </location>
</feature>
<reference evidence="2" key="1">
    <citation type="submission" date="2023-01" db="EMBL/GenBank/DDBJ databases">
        <authorList>
            <person name="Van Ghelder C."/>
            <person name="Rancurel C."/>
        </authorList>
    </citation>
    <scope>NUCLEOTIDE SEQUENCE</scope>
    <source>
        <strain evidence="2">CNCM I-4278</strain>
    </source>
</reference>
<evidence type="ECO:0000313" key="2">
    <source>
        <dbReference type="EMBL" id="CAI6267644.1"/>
    </source>
</evidence>
<evidence type="ECO:0000256" key="1">
    <source>
        <dbReference type="SAM" id="Phobius"/>
    </source>
</evidence>
<keyword evidence="1" id="KW-1133">Transmembrane helix</keyword>
<organism evidence="2 3">
    <name type="scientific">Periconia digitata</name>
    <dbReference type="NCBI Taxonomy" id="1303443"/>
    <lineage>
        <taxon>Eukaryota</taxon>
        <taxon>Fungi</taxon>
        <taxon>Dikarya</taxon>
        <taxon>Ascomycota</taxon>
        <taxon>Pezizomycotina</taxon>
        <taxon>Dothideomycetes</taxon>
        <taxon>Pleosporomycetidae</taxon>
        <taxon>Pleosporales</taxon>
        <taxon>Massarineae</taxon>
        <taxon>Periconiaceae</taxon>
        <taxon>Periconia</taxon>
    </lineage>
</organism>
<feature type="transmembrane region" description="Helical" evidence="1">
    <location>
        <begin position="218"/>
        <end position="237"/>
    </location>
</feature>
<evidence type="ECO:0000313" key="3">
    <source>
        <dbReference type="Proteomes" id="UP001152607"/>
    </source>
</evidence>
<name>A0A9W4XE60_9PLEO</name>
<keyword evidence="3" id="KW-1185">Reference proteome</keyword>
<keyword evidence="1" id="KW-0472">Membrane</keyword>
<gene>
    <name evidence="2" type="ORF">PDIGIT_LOCUS1599</name>
</gene>
<dbReference type="Proteomes" id="UP001152607">
    <property type="component" value="Unassembled WGS sequence"/>
</dbReference>
<feature type="transmembrane region" description="Helical" evidence="1">
    <location>
        <begin position="243"/>
        <end position="260"/>
    </location>
</feature>
<accession>A0A9W4XE60</accession>
<feature type="transmembrane region" description="Helical" evidence="1">
    <location>
        <begin position="305"/>
        <end position="327"/>
    </location>
</feature>
<dbReference type="OrthoDB" id="10643608at2759"/>
<protein>
    <submittedName>
        <fullName evidence="2">Uncharacterized protein</fullName>
    </submittedName>
</protein>
<proteinExistence type="predicted"/>
<comment type="caution">
    <text evidence="2">The sequence shown here is derived from an EMBL/GenBank/DDBJ whole genome shotgun (WGS) entry which is preliminary data.</text>
</comment>
<feature type="transmembrane region" description="Helical" evidence="1">
    <location>
        <begin position="12"/>
        <end position="30"/>
    </location>
</feature>